<dbReference type="EMBL" id="JABAYA010000102">
    <property type="protein sequence ID" value="KAF7725205.1"/>
    <property type="molecule type" value="Genomic_DNA"/>
</dbReference>
<organism evidence="1 2">
    <name type="scientific">Apophysomyces ossiformis</name>
    <dbReference type="NCBI Taxonomy" id="679940"/>
    <lineage>
        <taxon>Eukaryota</taxon>
        <taxon>Fungi</taxon>
        <taxon>Fungi incertae sedis</taxon>
        <taxon>Mucoromycota</taxon>
        <taxon>Mucoromycotina</taxon>
        <taxon>Mucoromycetes</taxon>
        <taxon>Mucorales</taxon>
        <taxon>Mucorineae</taxon>
        <taxon>Mucoraceae</taxon>
        <taxon>Apophysomyces</taxon>
    </lineage>
</organism>
<dbReference type="Proteomes" id="UP000605846">
    <property type="component" value="Unassembled WGS sequence"/>
</dbReference>
<evidence type="ECO:0000313" key="2">
    <source>
        <dbReference type="Proteomes" id="UP000605846"/>
    </source>
</evidence>
<keyword evidence="2" id="KW-1185">Reference proteome</keyword>
<proteinExistence type="predicted"/>
<name>A0A8H7BL21_9FUNG</name>
<comment type="caution">
    <text evidence="1">The sequence shown here is derived from an EMBL/GenBank/DDBJ whole genome shotgun (WGS) entry which is preliminary data.</text>
</comment>
<reference evidence="1" key="1">
    <citation type="submission" date="2020-01" db="EMBL/GenBank/DDBJ databases">
        <title>Genome Sequencing of Three Apophysomyces-Like Fungal Strains Confirms a Novel Fungal Genus in the Mucoromycota with divergent Burkholderia-like Endosymbiotic Bacteria.</title>
        <authorList>
            <person name="Stajich J.E."/>
            <person name="Macias A.M."/>
            <person name="Carter-House D."/>
            <person name="Lovett B."/>
            <person name="Kasson L.R."/>
            <person name="Berry K."/>
            <person name="Grigoriev I."/>
            <person name="Chang Y."/>
            <person name="Spatafora J."/>
            <person name="Kasson M.T."/>
        </authorList>
    </citation>
    <scope>NUCLEOTIDE SEQUENCE</scope>
    <source>
        <strain evidence="1">NRRL A-21654</strain>
    </source>
</reference>
<dbReference type="AlphaFoldDB" id="A0A8H7BL21"/>
<evidence type="ECO:0000313" key="1">
    <source>
        <dbReference type="EMBL" id="KAF7725205.1"/>
    </source>
</evidence>
<accession>A0A8H7BL21</accession>
<gene>
    <name evidence="1" type="ORF">EC973_000371</name>
</gene>
<protein>
    <submittedName>
        <fullName evidence="1">Uncharacterized protein</fullName>
    </submittedName>
</protein>
<sequence>MAELRRIAIIDCDAILSGKEVQIEESIQKNRIAGYLGQLLQGKLSPNPASSNGVGTGNGTNNLPNGILSPEVEVPSQVKTSPYGNMATNWEGPSYAEQQFANFMSQFVFKNFKVKWITKLNRLPEDDDLDLYGAYLFYGSQMEGEYDPIRDFAKRVYDKAPEAKLIGIGSGHIIIANAFGLKVEPNEKQKKLDILDGFLTNHFEADFGRHPHSILLMMSTEKRIGRVTENQAGLYPVIYDEQYDTTYAVSDGKRILSFQVAVDPPSQLLHAVAKTDARFKARLTNTRLESDYVWLLMVIGKFMMNPSLRLSRI</sequence>